<dbReference type="PANTHER" id="PTHR12756:SF24">
    <property type="entry name" value="CYTOSOLIC CARBOXYPEPTIDASE 1"/>
    <property type="match status" value="1"/>
</dbReference>
<evidence type="ECO:0000256" key="3">
    <source>
        <dbReference type="ARBA" id="ARBA00004173"/>
    </source>
</evidence>
<dbReference type="InterPro" id="IPR000834">
    <property type="entry name" value="Peptidase_M14"/>
</dbReference>
<dbReference type="Gene3D" id="3.40.630.10">
    <property type="entry name" value="Zn peptidases"/>
    <property type="match status" value="1"/>
</dbReference>
<keyword evidence="14" id="KW-0539">Nucleus</keyword>
<dbReference type="OrthoDB" id="10253041at2759"/>
<comment type="caution">
    <text evidence="21">Lacks conserved residue(s) required for the propagation of feature annotation.</text>
</comment>
<feature type="region of interest" description="Disordered" evidence="22">
    <location>
        <begin position="355"/>
        <end position="395"/>
    </location>
</feature>
<evidence type="ECO:0000256" key="20">
    <source>
        <dbReference type="ARBA" id="ARBA00043070"/>
    </source>
</evidence>
<dbReference type="AlphaFoldDB" id="A0A8C5U3N8"/>
<evidence type="ECO:0000256" key="13">
    <source>
        <dbReference type="ARBA" id="ARBA00023128"/>
    </source>
</evidence>
<feature type="compositionally biased region" description="Acidic residues" evidence="22">
    <location>
        <begin position="1158"/>
        <end position="1169"/>
    </location>
</feature>
<evidence type="ECO:0000256" key="15">
    <source>
        <dbReference type="ARBA" id="ARBA00024524"/>
    </source>
</evidence>
<evidence type="ECO:0000256" key="4">
    <source>
        <dbReference type="ARBA" id="ARBA00004514"/>
    </source>
</evidence>
<protein>
    <recommendedName>
        <fullName evidence="18">Cytosolic carboxypeptidase 1</fullName>
        <ecNumber evidence="16">3.4.17.24</ecNumber>
    </recommendedName>
    <alternativeName>
        <fullName evidence="20">ATP/GTP-binding protein 1</fullName>
    </alternativeName>
    <alternativeName>
        <fullName evidence="19">Protein deglutamylase CCP1</fullName>
    </alternativeName>
</protein>
<dbReference type="InterPro" id="IPR016024">
    <property type="entry name" value="ARM-type_fold"/>
</dbReference>
<dbReference type="Gene3D" id="1.25.10.10">
    <property type="entry name" value="Leucine-rich Repeat Variant"/>
    <property type="match status" value="1"/>
</dbReference>
<dbReference type="GO" id="GO:0006508">
    <property type="term" value="P:proteolysis"/>
    <property type="evidence" value="ECO:0007669"/>
    <property type="project" value="UniProtKB-KW"/>
</dbReference>
<evidence type="ECO:0000256" key="12">
    <source>
        <dbReference type="ARBA" id="ARBA00023049"/>
    </source>
</evidence>
<accession>A0A8C5U3N8</accession>
<keyword evidence="25" id="KW-1185">Reference proteome</keyword>
<dbReference type="InterPro" id="IPR050821">
    <property type="entry name" value="Cytosolic_carboxypeptidase"/>
</dbReference>
<dbReference type="Ensembl" id="ENSMCST00000016465.1">
    <property type="protein sequence ID" value="ENSMCSP00000016056.1"/>
    <property type="gene ID" value="ENSMCSG00000011240.1"/>
</dbReference>
<dbReference type="GO" id="GO:0004181">
    <property type="term" value="F:metallocarboxypeptidase activity"/>
    <property type="evidence" value="ECO:0007669"/>
    <property type="project" value="InterPro"/>
</dbReference>
<evidence type="ECO:0000256" key="14">
    <source>
        <dbReference type="ARBA" id="ARBA00023242"/>
    </source>
</evidence>
<evidence type="ECO:0000256" key="11">
    <source>
        <dbReference type="ARBA" id="ARBA00022833"/>
    </source>
</evidence>
<dbReference type="GO" id="GO:0008270">
    <property type="term" value="F:zinc ion binding"/>
    <property type="evidence" value="ECO:0007669"/>
    <property type="project" value="InterPro"/>
</dbReference>
<evidence type="ECO:0000256" key="1">
    <source>
        <dbReference type="ARBA" id="ARBA00001947"/>
    </source>
</evidence>
<dbReference type="Pfam" id="PF18027">
    <property type="entry name" value="Pepdidase_M14_N"/>
    <property type="match status" value="1"/>
</dbReference>
<keyword evidence="7" id="KW-0121">Carboxypeptidase</keyword>
<comment type="cofactor">
    <cofactor evidence="1">
        <name>Zn(2+)</name>
        <dbReference type="ChEBI" id="CHEBI:29105"/>
    </cofactor>
</comment>
<dbReference type="CDD" id="cd06906">
    <property type="entry name" value="M14_Nna1"/>
    <property type="match status" value="1"/>
</dbReference>
<keyword evidence="6" id="KW-0963">Cytoplasm</keyword>
<evidence type="ECO:0000256" key="17">
    <source>
        <dbReference type="ARBA" id="ARBA00029302"/>
    </source>
</evidence>
<dbReference type="EC" id="3.4.17.24" evidence="16"/>
<dbReference type="Pfam" id="PF00246">
    <property type="entry name" value="Peptidase_M14"/>
    <property type="match status" value="1"/>
</dbReference>
<dbReference type="InterPro" id="IPR033852">
    <property type="entry name" value="CBPC1/4"/>
</dbReference>
<comment type="catalytic activity">
    <reaction evidence="17">
        <text>(L-glutamyl)(n+1)-gamma-L-glutamyl-L-glutamyl-[protein] + H2O = (L-glutamyl)(n)-gamma-L-glutamyl-L-glutamyl-[protein] + L-glutamate</text>
        <dbReference type="Rhea" id="RHEA:60004"/>
        <dbReference type="Rhea" id="RHEA-COMP:15519"/>
        <dbReference type="Rhea" id="RHEA-COMP:15675"/>
        <dbReference type="ChEBI" id="CHEBI:15377"/>
        <dbReference type="ChEBI" id="CHEBI:29985"/>
        <dbReference type="ChEBI" id="CHEBI:143623"/>
    </reaction>
    <physiologicalReaction direction="left-to-right" evidence="17">
        <dbReference type="Rhea" id="RHEA:60005"/>
    </physiologicalReaction>
</comment>
<keyword evidence="12" id="KW-0482">Metalloprotease</keyword>
<feature type="domain" description="Peptidase M14" evidence="23">
    <location>
        <begin position="833"/>
        <end position="1109"/>
    </location>
</feature>
<evidence type="ECO:0000256" key="2">
    <source>
        <dbReference type="ARBA" id="ARBA00004123"/>
    </source>
</evidence>
<feature type="compositionally biased region" description="Acidic residues" evidence="22">
    <location>
        <begin position="357"/>
        <end position="386"/>
    </location>
</feature>
<evidence type="ECO:0000256" key="10">
    <source>
        <dbReference type="ARBA" id="ARBA00022801"/>
    </source>
</evidence>
<comment type="subcellular location">
    <subcellularLocation>
        <location evidence="4">Cytoplasm</location>
        <location evidence="4">Cytosol</location>
    </subcellularLocation>
    <subcellularLocation>
        <location evidence="3">Mitochondrion</location>
    </subcellularLocation>
    <subcellularLocation>
        <location evidence="2">Nucleus</location>
    </subcellularLocation>
</comment>
<dbReference type="PANTHER" id="PTHR12756">
    <property type="entry name" value="CYTOSOLIC CARBOXYPEPTIDASE"/>
    <property type="match status" value="1"/>
</dbReference>
<dbReference type="InterPro" id="IPR011989">
    <property type="entry name" value="ARM-like"/>
</dbReference>
<dbReference type="GO" id="GO:0005829">
    <property type="term" value="C:cytosol"/>
    <property type="evidence" value="ECO:0007669"/>
    <property type="project" value="UniProtKB-SubCell"/>
</dbReference>
<evidence type="ECO:0000313" key="25">
    <source>
        <dbReference type="Proteomes" id="UP000694560"/>
    </source>
</evidence>
<keyword evidence="8" id="KW-0645">Protease</keyword>
<keyword evidence="13" id="KW-0496">Mitochondrion</keyword>
<reference evidence="24" key="1">
    <citation type="submission" date="2025-08" db="UniProtKB">
        <authorList>
            <consortium name="Ensembl"/>
        </authorList>
    </citation>
    <scope>IDENTIFICATION</scope>
</reference>
<comment type="catalytic activity">
    <reaction evidence="15">
        <text>C-terminal L-alpha-aminoacyl-L-glutamyl-L-glutamyl-[tubulin] + H2O = C-terminal L-alpha-aminoacyl-L-glutamyl-[tubulin] + L-glutamate</text>
        <dbReference type="Rhea" id="RHEA:63792"/>
        <dbReference type="Rhea" id="RHEA-COMP:16435"/>
        <dbReference type="Rhea" id="RHEA-COMP:16436"/>
        <dbReference type="ChEBI" id="CHEBI:15377"/>
        <dbReference type="ChEBI" id="CHEBI:29985"/>
        <dbReference type="ChEBI" id="CHEBI:149555"/>
        <dbReference type="ChEBI" id="CHEBI:149556"/>
        <dbReference type="EC" id="3.4.17.24"/>
    </reaction>
    <physiologicalReaction direction="left-to-right" evidence="15">
        <dbReference type="Rhea" id="RHEA:63793"/>
    </physiologicalReaction>
</comment>
<dbReference type="Pfam" id="PF25571">
    <property type="entry name" value="TPR_CCP1_N"/>
    <property type="match status" value="1"/>
</dbReference>
<proteinExistence type="inferred from homology"/>
<dbReference type="Proteomes" id="UP000694560">
    <property type="component" value="Unplaced"/>
</dbReference>
<reference evidence="24" key="2">
    <citation type="submission" date="2025-09" db="UniProtKB">
        <authorList>
            <consortium name="Ensembl"/>
        </authorList>
    </citation>
    <scope>IDENTIFICATION</scope>
</reference>
<keyword evidence="10" id="KW-0378">Hydrolase</keyword>
<evidence type="ECO:0000256" key="19">
    <source>
        <dbReference type="ARBA" id="ARBA00043068"/>
    </source>
</evidence>
<keyword evidence="9" id="KW-0479">Metal-binding</keyword>
<evidence type="ECO:0000256" key="5">
    <source>
        <dbReference type="ARBA" id="ARBA00005988"/>
    </source>
</evidence>
<dbReference type="GO" id="GO:0005634">
    <property type="term" value="C:nucleus"/>
    <property type="evidence" value="ECO:0007669"/>
    <property type="project" value="UniProtKB-SubCell"/>
</dbReference>
<dbReference type="PROSITE" id="PS52035">
    <property type="entry name" value="PEPTIDASE_M14"/>
    <property type="match status" value="1"/>
</dbReference>
<dbReference type="SUPFAM" id="SSF53187">
    <property type="entry name" value="Zn-dependent exopeptidases"/>
    <property type="match status" value="1"/>
</dbReference>
<keyword evidence="11" id="KW-0862">Zinc</keyword>
<evidence type="ECO:0000256" key="6">
    <source>
        <dbReference type="ARBA" id="ARBA00022490"/>
    </source>
</evidence>
<evidence type="ECO:0000256" key="22">
    <source>
        <dbReference type="SAM" id="MobiDB-lite"/>
    </source>
</evidence>
<evidence type="ECO:0000256" key="18">
    <source>
        <dbReference type="ARBA" id="ARBA00041044"/>
    </source>
</evidence>
<dbReference type="InterPro" id="IPR040626">
    <property type="entry name" value="Pepdidase_M14_N"/>
</dbReference>
<evidence type="ECO:0000256" key="9">
    <source>
        <dbReference type="ARBA" id="ARBA00022723"/>
    </source>
</evidence>
<evidence type="ECO:0000256" key="8">
    <source>
        <dbReference type="ARBA" id="ARBA00022670"/>
    </source>
</evidence>
<dbReference type="Gene3D" id="2.60.40.3120">
    <property type="match status" value="1"/>
</dbReference>
<dbReference type="SUPFAM" id="SSF48371">
    <property type="entry name" value="ARM repeat"/>
    <property type="match status" value="1"/>
</dbReference>
<evidence type="ECO:0000259" key="23">
    <source>
        <dbReference type="PROSITE" id="PS52035"/>
    </source>
</evidence>
<evidence type="ECO:0000256" key="21">
    <source>
        <dbReference type="PROSITE-ProRule" id="PRU01379"/>
    </source>
</evidence>
<name>A0A8C5U3N8_9PASS</name>
<dbReference type="FunFam" id="2.60.40.3120:FF:000001">
    <property type="entry name" value="cytosolic carboxypeptidase 1 isoform X1"/>
    <property type="match status" value="1"/>
</dbReference>
<feature type="region of interest" description="Disordered" evidence="22">
    <location>
        <begin position="1158"/>
        <end position="1196"/>
    </location>
</feature>
<evidence type="ECO:0000256" key="16">
    <source>
        <dbReference type="ARBA" id="ARBA00026108"/>
    </source>
</evidence>
<sequence length="1196" mass="135018">KGVCRCGFCKNLPATSSTSNRANPWWLQRWISRTICLLSQLEKINVDSVLAESDSARYVTSRILHLVQSQGNYTATLNTVLSLLLQNTKDLQTILNILNILIEVVSAGGGRRASVLVTKGGTQILLQLLLNASKDSPPNEELLVLLHTLLAKIGPKDKKIGVKARINGALNISLNLVKQNLQNHRLLLPCLQVLRVYSTNSVNAVSMGKNGIVELLFKIIGPFSKKSTKTNARRAVDRGYVQVLLTIYVDWHRHDSRHRYMLIRKGVLQCIKSVTNIKLGRKAFIDANGMKILYHTSQECLAVRTLDPLVNTSSLIMRKCFPKNRLPLPTIKSAFHFQLPVIPASGPVAQLYNLPPDVDDVVDESDDNDDGETESEIEAEMDDDKDQEFKNDDIETDIDKLRPRQELGRPIEELKMYEQFFLELSEDFRDWDLVSKEPKPLVPDASLSGPIVVPTASEEHSAEANLSPQGVALKESNPLLTEEYNRRPVFLELPKKDSMKDSSLHQPNDERNMLPSCQCLSQEIVKGLDRISLQNSAKNDQYFGAGCVVKKDNKTSLTTLPCSKPCEQVSPCGGSLFEGSSVQLGKLCCTGVDSEEEDSRSNSSGEEIVLEVSDVSPVHDCDLYIEMVKDTKSVPEYSEVAYPDYFGHIPPSFKEPILERPYGDKNLQNIESLLLLILVPFFALSCPVPDEPDVLRFNSKFESGNLRKVIQIRKNEYDLILNSDINSNHYHQWFYFEVSGMKAGIAYRFNIINCEKSNSQFNYGMQPLMYSVQEALNSRPCWTRVGTDICYYKNHFSRSSIAAGGQKGKSYYTITFTVTFQHKDDVCYFAYHYPYTYSALKMHLRKLESMHNPQQIYFRQDVLCKTLAGNSCPLVTITAMPESKYYEHISQFIRNRPYIFLSARVHPGETNSSWVMKGTLEFLIEQQSKCHVLRESYIFKIVPMLIPDGVINGNHRCSLSGEDLNRQWQNPNPDLHPTIYHAKGLLQYLAAIKRLPLVYCDYHGHSRKKNVFMYGCSIKETMWHTNVNAAACDLIEDPGYRALPKILSQTAPAFCMGSCSFVVEKSKESTGVHNWKKSPDQRHYQGLQIGTRELEEMGAKFCVGLLRLKGMSSPLEYSLPSSLLDIENDLIDSSCKVTSVVHVYYIYEPRFLEEVDYSAESNDDQDAELADNAGDYEATNQDEGLSESDATRIVHS</sequence>
<evidence type="ECO:0000313" key="24">
    <source>
        <dbReference type="Ensembl" id="ENSMCSP00000016056.1"/>
    </source>
</evidence>
<organism evidence="24 25">
    <name type="scientific">Malurus cyaneus samueli</name>
    <dbReference type="NCBI Taxonomy" id="2593467"/>
    <lineage>
        <taxon>Eukaryota</taxon>
        <taxon>Metazoa</taxon>
        <taxon>Chordata</taxon>
        <taxon>Craniata</taxon>
        <taxon>Vertebrata</taxon>
        <taxon>Euteleostomi</taxon>
        <taxon>Archelosauria</taxon>
        <taxon>Archosauria</taxon>
        <taxon>Dinosauria</taxon>
        <taxon>Saurischia</taxon>
        <taxon>Theropoda</taxon>
        <taxon>Coelurosauria</taxon>
        <taxon>Aves</taxon>
        <taxon>Neognathae</taxon>
        <taxon>Neoaves</taxon>
        <taxon>Telluraves</taxon>
        <taxon>Australaves</taxon>
        <taxon>Passeriformes</taxon>
        <taxon>Meliphagoidea</taxon>
        <taxon>Maluridae</taxon>
        <taxon>Malurus</taxon>
    </lineage>
</organism>
<evidence type="ECO:0000256" key="7">
    <source>
        <dbReference type="ARBA" id="ARBA00022645"/>
    </source>
</evidence>
<dbReference type="GO" id="GO:0005739">
    <property type="term" value="C:mitochondrion"/>
    <property type="evidence" value="ECO:0007669"/>
    <property type="project" value="UniProtKB-SubCell"/>
</dbReference>
<comment type="similarity">
    <text evidence="5 21">Belongs to the peptidase M14 family.</text>
</comment>